<dbReference type="EMBL" id="FQUT01000001">
    <property type="protein sequence ID" value="SHE53812.1"/>
    <property type="molecule type" value="Genomic_DNA"/>
</dbReference>
<reference evidence="2" key="1">
    <citation type="submission" date="2016-11" db="EMBL/GenBank/DDBJ databases">
        <authorList>
            <person name="Varghese N."/>
            <person name="Submissions S."/>
        </authorList>
    </citation>
    <scope>NUCLEOTIDE SEQUENCE [LARGE SCALE GENOMIC DNA]</scope>
    <source>
        <strain evidence="2">DSM 27619</strain>
    </source>
</reference>
<dbReference type="AlphaFoldDB" id="A0A1M4UAK3"/>
<dbReference type="RefSeq" id="WP_072952984.1">
    <property type="nucleotide sequence ID" value="NZ_FQUT01000001.1"/>
</dbReference>
<keyword evidence="2" id="KW-1185">Reference proteome</keyword>
<dbReference type="STRING" id="1416778.SAMN05443633_101453"/>
<dbReference type="Proteomes" id="UP000184518">
    <property type="component" value="Unassembled WGS sequence"/>
</dbReference>
<protein>
    <recommendedName>
        <fullName evidence="3">MORN repeat variant</fullName>
    </recommendedName>
</protein>
<dbReference type="SUPFAM" id="SSF82185">
    <property type="entry name" value="Histone H3 K4-specific methyltransferase SET7/9 N-terminal domain"/>
    <property type="match status" value="1"/>
</dbReference>
<gene>
    <name evidence="1" type="ORF">SAMN05443633_101453</name>
</gene>
<name>A0A1M4UAK3_9FLAO</name>
<evidence type="ECO:0000313" key="2">
    <source>
        <dbReference type="Proteomes" id="UP000184518"/>
    </source>
</evidence>
<sequence>MKKIIISFVIIAVNISCKTKINQYVKDENNARKRHGKWEEVYIDNKDTLITKGKYRRGEKVGIWKTLYQNKLYEKNRVGKKLTRVKRYFPDGTLMESGQTRLDISPKNYHWYYIGEWKYYSREGKLLYKKIYYKDQKADSISFAR</sequence>
<organism evidence="1 2">
    <name type="scientific">Chryseobacterium arachidis</name>
    <dbReference type="NCBI Taxonomy" id="1416778"/>
    <lineage>
        <taxon>Bacteria</taxon>
        <taxon>Pseudomonadati</taxon>
        <taxon>Bacteroidota</taxon>
        <taxon>Flavobacteriia</taxon>
        <taxon>Flavobacteriales</taxon>
        <taxon>Weeksellaceae</taxon>
        <taxon>Chryseobacterium group</taxon>
        <taxon>Chryseobacterium</taxon>
    </lineage>
</organism>
<proteinExistence type="predicted"/>
<dbReference type="Gene3D" id="3.90.930.1">
    <property type="match status" value="1"/>
</dbReference>
<evidence type="ECO:0000313" key="1">
    <source>
        <dbReference type="EMBL" id="SHE53812.1"/>
    </source>
</evidence>
<evidence type="ECO:0008006" key="3">
    <source>
        <dbReference type="Google" id="ProtNLM"/>
    </source>
</evidence>
<accession>A0A1M4UAK3</accession>
<dbReference type="OrthoDB" id="8536728at2"/>